<feature type="compositionally biased region" description="Acidic residues" evidence="3">
    <location>
        <begin position="100"/>
        <end position="111"/>
    </location>
</feature>
<keyword evidence="2" id="KW-0175">Coiled coil</keyword>
<dbReference type="RefSeq" id="XP_015261555.1">
    <property type="nucleotide sequence ID" value="XM_015406069.1"/>
</dbReference>
<evidence type="ECO:0000313" key="6">
    <source>
        <dbReference type="RefSeq" id="XP_015261554.1"/>
    </source>
</evidence>
<dbReference type="PANTHER" id="PTHR16127">
    <property type="entry name" value="TAXILIN"/>
    <property type="match status" value="1"/>
</dbReference>
<protein>
    <submittedName>
        <fullName evidence="5 6">Beta-taxilin</fullName>
    </submittedName>
</protein>
<evidence type="ECO:0000313" key="5">
    <source>
        <dbReference type="RefSeq" id="XP_015261553.1"/>
    </source>
</evidence>
<organism evidence="4 6">
    <name type="scientific">Gekko japonicus</name>
    <name type="common">Schlegel's Japanese gecko</name>
    <dbReference type="NCBI Taxonomy" id="146911"/>
    <lineage>
        <taxon>Eukaryota</taxon>
        <taxon>Metazoa</taxon>
        <taxon>Chordata</taxon>
        <taxon>Craniata</taxon>
        <taxon>Vertebrata</taxon>
        <taxon>Euteleostomi</taxon>
        <taxon>Lepidosauria</taxon>
        <taxon>Squamata</taxon>
        <taxon>Bifurcata</taxon>
        <taxon>Gekkota</taxon>
        <taxon>Gekkonidae</taxon>
        <taxon>Gekkoninae</taxon>
        <taxon>Gekko</taxon>
    </lineage>
</organism>
<evidence type="ECO:0000256" key="1">
    <source>
        <dbReference type="ARBA" id="ARBA00009550"/>
    </source>
</evidence>
<feature type="region of interest" description="Disordered" evidence="3">
    <location>
        <begin position="467"/>
        <end position="502"/>
    </location>
</feature>
<proteinExistence type="inferred from homology"/>
<comment type="similarity">
    <text evidence="1">Belongs to the taxilin family.</text>
</comment>
<feature type="coiled-coil region" evidence="2">
    <location>
        <begin position="311"/>
        <end position="338"/>
    </location>
</feature>
<feature type="compositionally biased region" description="Basic and acidic residues" evidence="3">
    <location>
        <begin position="129"/>
        <end position="138"/>
    </location>
</feature>
<feature type="compositionally biased region" description="Acidic residues" evidence="3">
    <location>
        <begin position="472"/>
        <end position="483"/>
    </location>
</feature>
<dbReference type="GeneID" id="107105994"/>
<reference evidence="5 6" key="1">
    <citation type="submission" date="2025-05" db="UniProtKB">
        <authorList>
            <consortium name="RefSeq"/>
        </authorList>
    </citation>
    <scope>IDENTIFICATION</scope>
</reference>
<gene>
    <name evidence="5 6 7" type="primary">TXLNB</name>
</gene>
<evidence type="ECO:0000313" key="7">
    <source>
        <dbReference type="RefSeq" id="XP_015261555.1"/>
    </source>
</evidence>
<feature type="compositionally biased region" description="Polar residues" evidence="3">
    <location>
        <begin position="1"/>
        <end position="32"/>
    </location>
</feature>
<accession>A0ABM1JJB7</accession>
<sequence length="619" mass="71261">MENSQPTDHQPEQQSQLPVDSVETLPTQNGLEKQSEESTPVPPSPENAAHSLPEIKLCDISEELSRQLEDIIKTYGSAASLIEERNTKGTDKPEKGESFNNDDGECEDAHDEAEKEQAASGDASGSKESSIHKDQKLEKKMLKGLGKEATLLMQHLNKLNTPEEKLDLLFKKYAELLEEHRTEQKKLKCLQKKQAQLIKEKDQLQSEHSKAILARSKLESLCRELQRHNKTLKEETLQRAREEEEKRKEITNHFQGTLNDIQAQIEQQSERNMKLCQENTELAEKLKSIIDQYEVREEHLDKIFKHRELQQKLVDAKLEQSQELMKEAEERHQREKEYLLTQAAEWKLQAKMLKEQETVLQAQLTLYSERFEEFQKTLTKSNEVFASFKQEMDKMTKKMKKLEKDTATWKSRFENCNKALLDMIEEKSMRAKEYECFVAKIQRLENLCRALQEERNVLYKKIKEAQFPEEKREEEDEEEEQTREEDSLGNEAGPSSSVTDQADELSVANELVVKDLAVANENALKELATAFIVTHHLEMPLIDTNQEASKESHDLQTCSPLCFPEPTLPSPMHQDTASPSVEPIAPVPKAEQQEGKPEEQPAENYPELQLLDADMEGVD</sequence>
<dbReference type="RefSeq" id="XP_015261553.1">
    <property type="nucleotide sequence ID" value="XM_015406067.1"/>
</dbReference>
<dbReference type="PANTHER" id="PTHR16127:SF10">
    <property type="entry name" value="BETA-TAXILIN"/>
    <property type="match status" value="1"/>
</dbReference>
<feature type="coiled-coil region" evidence="2">
    <location>
        <begin position="173"/>
        <end position="285"/>
    </location>
</feature>
<evidence type="ECO:0000313" key="4">
    <source>
        <dbReference type="Proteomes" id="UP000694871"/>
    </source>
</evidence>
<feature type="compositionally biased region" description="Basic and acidic residues" evidence="3">
    <location>
        <begin position="82"/>
        <end position="97"/>
    </location>
</feature>
<dbReference type="RefSeq" id="XP_015261554.1">
    <property type="nucleotide sequence ID" value="XM_015406068.1"/>
</dbReference>
<dbReference type="Pfam" id="PF09728">
    <property type="entry name" value="Taxilin"/>
    <property type="match status" value="1"/>
</dbReference>
<evidence type="ECO:0000256" key="3">
    <source>
        <dbReference type="SAM" id="MobiDB-lite"/>
    </source>
</evidence>
<name>A0ABM1JJB7_GEKJA</name>
<evidence type="ECO:0000256" key="2">
    <source>
        <dbReference type="SAM" id="Coils"/>
    </source>
</evidence>
<feature type="region of interest" description="Disordered" evidence="3">
    <location>
        <begin position="1"/>
        <end position="54"/>
    </location>
</feature>
<keyword evidence="4" id="KW-1185">Reference proteome</keyword>
<feature type="region of interest" description="Disordered" evidence="3">
    <location>
        <begin position="566"/>
        <end position="619"/>
    </location>
</feature>
<feature type="region of interest" description="Disordered" evidence="3">
    <location>
        <begin position="76"/>
        <end position="138"/>
    </location>
</feature>
<dbReference type="InterPro" id="IPR026183">
    <property type="entry name" value="Taxilin_fam"/>
</dbReference>
<dbReference type="Proteomes" id="UP000694871">
    <property type="component" value="Unplaced"/>
</dbReference>